<gene>
    <name evidence="5" type="ORF">PPRIM_AZ9-3.1.T0230020</name>
</gene>
<dbReference type="PROSITE" id="PS50297">
    <property type="entry name" value="ANK_REP_REGION"/>
    <property type="match status" value="2"/>
</dbReference>
<sequence length="1026" mass="120871">MEIQQILIKMFSFPLYIDHFFIIDQKNEFEWKLIQSFSQQTINHSIHEQFDRYLNIQIPPYLASQQVFKELNKVNEIIQLIIKIRKDIIYTQYKEANTNDTSSMFGTYQNLQNHLGKYFEIDMKPQYRKYQLTQYGIIDLLVFSFLHKSRSFHRVITKGIAPQISCLYSWYSEFIVAFEINNKIDPNYLPRKEKRVQIQKNKQQKSNPELIESIKENKFLVFQDLIDKGASIYTVSLRDKEKMLVPHLVCAFARINYAQYLSSKNVDWECEDDDKMTPIFYAIRSESKEMIEYLLKEKVNLEHKDIQDRTPFYYACSLGQLFIIRFLVEKGANINAKTALGRTPFSKASFLGLYNVVEFLLQQPNIDYNYADKQGRNALHNAVFGPKGGRDGRKVGTWCYDSPLIAQLLLEHGMDVEAKDKDNNTPLHVAASSEALNSIPILLAFGCDINKRNKWGETALMIAAKFNHYETANLLISNQADYFLENEGYTPMEIAAKNDQFEVFQFLLDKMRPELLQLEKVRKCKLQQILQSLMSLTKSFKENKYIKYFLQNFQPNYDKEHVGLIIEMQDGQNELISSYLKNFIVTQEQISKSFELCLRRKNMSIFKQICLHARFEYKVCLQKSLITMLLESVELDTLLFQFNIDWFNYRSKQGETFLHKLIENRKTETLLKILNLFQEIIDQQFYKNYKNFHIHSIAKDDIYNFLTCQNLSQSTIIEIAVIHKFMDIYQMLDNFISINYGSKQGLKFKLINYAIELDHITKLPQVFFQEEENYKFIKKFSEITSLTDKELQFFEKILKEHKNGKLHLSQFYSQIQSEKPVKVVEQEEQLKQCVSDILQNFTILGVDIEHYSDKVDEFKISFACTIQLSTVDMDYIIDIMKLRPICNKYLTPIFENQHLLKVFHGCEVDLRVLFSDLKIIVKNILDTSKIDMALIKSPNAQSLEKLCKQYLNIHLDKLYQTSDWRIRPLPQQMIEYARLDSASLLFLYPILIDECRKSNLVTKVFNQCQKLSLITQYPLVNISNKD</sequence>
<dbReference type="GO" id="GO:0006139">
    <property type="term" value="P:nucleobase-containing compound metabolic process"/>
    <property type="evidence" value="ECO:0007669"/>
    <property type="project" value="InterPro"/>
</dbReference>
<comment type="caution">
    <text evidence="5">The sequence shown here is derived from an EMBL/GenBank/DDBJ whole genome shotgun (WGS) entry which is preliminary data.</text>
</comment>
<accession>A0A8S1KPS0</accession>
<feature type="repeat" description="ANK" evidence="3">
    <location>
        <begin position="455"/>
        <end position="487"/>
    </location>
</feature>
<evidence type="ECO:0000256" key="3">
    <source>
        <dbReference type="PROSITE-ProRule" id="PRU00023"/>
    </source>
</evidence>
<dbReference type="Pfam" id="PF01612">
    <property type="entry name" value="DNA_pol_A_exo1"/>
    <property type="match status" value="1"/>
</dbReference>
<proteinExistence type="predicted"/>
<feature type="repeat" description="ANK" evidence="3">
    <location>
        <begin position="422"/>
        <end position="454"/>
    </location>
</feature>
<name>A0A8S1KPS0_PARPR</name>
<dbReference type="GO" id="GO:0003676">
    <property type="term" value="F:nucleic acid binding"/>
    <property type="evidence" value="ECO:0007669"/>
    <property type="project" value="InterPro"/>
</dbReference>
<dbReference type="SMART" id="SM00474">
    <property type="entry name" value="35EXOc"/>
    <property type="match status" value="1"/>
</dbReference>
<dbReference type="GO" id="GO:0008408">
    <property type="term" value="F:3'-5' exonuclease activity"/>
    <property type="evidence" value="ECO:0007669"/>
    <property type="project" value="InterPro"/>
</dbReference>
<reference evidence="5" key="1">
    <citation type="submission" date="2021-01" db="EMBL/GenBank/DDBJ databases">
        <authorList>
            <consortium name="Genoscope - CEA"/>
            <person name="William W."/>
        </authorList>
    </citation>
    <scope>NUCLEOTIDE SEQUENCE</scope>
</reference>
<evidence type="ECO:0000313" key="6">
    <source>
        <dbReference type="Proteomes" id="UP000688137"/>
    </source>
</evidence>
<dbReference type="PROSITE" id="PS50088">
    <property type="entry name" value="ANK_REPEAT"/>
    <property type="match status" value="3"/>
</dbReference>
<feature type="domain" description="3'-5' exonuclease" evidence="4">
    <location>
        <begin position="821"/>
        <end position="996"/>
    </location>
</feature>
<evidence type="ECO:0000256" key="2">
    <source>
        <dbReference type="ARBA" id="ARBA00023043"/>
    </source>
</evidence>
<evidence type="ECO:0000256" key="1">
    <source>
        <dbReference type="ARBA" id="ARBA00022737"/>
    </source>
</evidence>
<dbReference type="InterPro" id="IPR002110">
    <property type="entry name" value="Ankyrin_rpt"/>
</dbReference>
<dbReference type="PANTHER" id="PTHR24126">
    <property type="entry name" value="ANKYRIN REPEAT, PH AND SEC7 DOMAIN CONTAINING PROTEIN SECG-RELATED"/>
    <property type="match status" value="1"/>
</dbReference>
<dbReference type="PANTHER" id="PTHR24126:SF65">
    <property type="entry name" value="CHROMOSOME UNDETERMINED SCAFFOLD_20, WHOLE GENOME SHOTGUN SEQUENCE"/>
    <property type="match status" value="1"/>
</dbReference>
<dbReference type="InterPro" id="IPR002562">
    <property type="entry name" value="3'-5'_exonuclease_dom"/>
</dbReference>
<dbReference type="SMART" id="SM00248">
    <property type="entry name" value="ANK"/>
    <property type="match status" value="8"/>
</dbReference>
<keyword evidence="2 3" id="KW-0040">ANK repeat</keyword>
<protein>
    <recommendedName>
        <fullName evidence="4">3'-5' exonuclease domain-containing protein</fullName>
    </recommendedName>
</protein>
<dbReference type="EMBL" id="CAJJDM010000021">
    <property type="protein sequence ID" value="CAD8055122.1"/>
    <property type="molecule type" value="Genomic_DNA"/>
</dbReference>
<dbReference type="OMA" id="NEFEWKL"/>
<dbReference type="AlphaFoldDB" id="A0A8S1KPS0"/>
<dbReference type="Pfam" id="PF12796">
    <property type="entry name" value="Ank_2"/>
    <property type="match status" value="2"/>
</dbReference>
<keyword evidence="6" id="KW-1185">Reference proteome</keyword>
<evidence type="ECO:0000259" key="4">
    <source>
        <dbReference type="SMART" id="SM00474"/>
    </source>
</evidence>
<dbReference type="Proteomes" id="UP000688137">
    <property type="component" value="Unassembled WGS sequence"/>
</dbReference>
<keyword evidence="1" id="KW-0677">Repeat</keyword>
<organism evidence="5 6">
    <name type="scientific">Paramecium primaurelia</name>
    <dbReference type="NCBI Taxonomy" id="5886"/>
    <lineage>
        <taxon>Eukaryota</taxon>
        <taxon>Sar</taxon>
        <taxon>Alveolata</taxon>
        <taxon>Ciliophora</taxon>
        <taxon>Intramacronucleata</taxon>
        <taxon>Oligohymenophorea</taxon>
        <taxon>Peniculida</taxon>
        <taxon>Parameciidae</taxon>
        <taxon>Paramecium</taxon>
    </lineage>
</organism>
<evidence type="ECO:0000313" key="5">
    <source>
        <dbReference type="EMBL" id="CAD8055122.1"/>
    </source>
</evidence>
<feature type="repeat" description="ANK" evidence="3">
    <location>
        <begin position="307"/>
        <end position="339"/>
    </location>
</feature>